<evidence type="ECO:0000256" key="1">
    <source>
        <dbReference type="SAM" id="SignalP"/>
    </source>
</evidence>
<dbReference type="OrthoDB" id="8590585at2"/>
<dbReference type="InterPro" id="IPR011990">
    <property type="entry name" value="TPR-like_helical_dom_sf"/>
</dbReference>
<comment type="caution">
    <text evidence="2">The sequence shown here is derived from an EMBL/GenBank/DDBJ whole genome shotgun (WGS) entry which is preliminary data.</text>
</comment>
<dbReference type="Proteomes" id="UP000267464">
    <property type="component" value="Unassembled WGS sequence"/>
</dbReference>
<evidence type="ECO:0008006" key="4">
    <source>
        <dbReference type="Google" id="ProtNLM"/>
    </source>
</evidence>
<feature type="chain" id="PRO_5018026528" description="Tetratricopeptide repeat protein" evidence="1">
    <location>
        <begin position="21"/>
        <end position="132"/>
    </location>
</feature>
<dbReference type="Gene3D" id="1.25.40.10">
    <property type="entry name" value="Tetratricopeptide repeat domain"/>
    <property type="match status" value="1"/>
</dbReference>
<dbReference type="EMBL" id="QUSW01000002">
    <property type="protein sequence ID" value="RQP24968.1"/>
    <property type="molecule type" value="Genomic_DNA"/>
</dbReference>
<dbReference type="NCBIfam" id="NF038027">
    <property type="entry name" value="TssQ_fam"/>
    <property type="match status" value="1"/>
</dbReference>
<reference evidence="2 3" key="2">
    <citation type="submission" date="2018-12" db="EMBL/GenBank/DDBJ databases">
        <title>Rhizobacter gummiphilus sp. nov., a rubber-degrading bacterium isolated from the soil of a botanical garden in Japan.</title>
        <authorList>
            <person name="Shunsuke S.S."/>
        </authorList>
    </citation>
    <scope>NUCLEOTIDE SEQUENCE [LARGE SCALE GENOMIC DNA]</scope>
    <source>
        <strain evidence="2 3">S-16</strain>
    </source>
</reference>
<sequence length="132" mass="14357">MRRESIASLLATALFLSACAQMPAEPAPPVGLTDIAERPAEKALLSGIRAYDDGHYPDAEKQLKSALKLNLSSPKDRASANKYLAFIYCTSNRHSECEASFRAAMQADPAFALTKSEAGHPLWGPVYKRVHP</sequence>
<name>A0A3N7HRS8_9BURK</name>
<proteinExistence type="predicted"/>
<dbReference type="AlphaFoldDB" id="A0A3N7HRS8"/>
<keyword evidence="3" id="KW-1185">Reference proteome</keyword>
<keyword evidence="1" id="KW-0732">Signal</keyword>
<reference evidence="2 3" key="1">
    <citation type="submission" date="2018-08" db="EMBL/GenBank/DDBJ databases">
        <authorList>
            <person name="Khan S.A."/>
            <person name="Jeon C.O."/>
            <person name="Chun B.H."/>
            <person name="Jeong S.E."/>
        </authorList>
    </citation>
    <scope>NUCLEOTIDE SEQUENCE [LARGE SCALE GENOMIC DNA]</scope>
    <source>
        <strain evidence="2 3">S-16</strain>
    </source>
</reference>
<gene>
    <name evidence="2" type="ORF">DZC73_08885</name>
</gene>
<dbReference type="SUPFAM" id="SSF48452">
    <property type="entry name" value="TPR-like"/>
    <property type="match status" value="1"/>
</dbReference>
<accession>A0A3N7HRS8</accession>
<protein>
    <recommendedName>
        <fullName evidence="4">Tetratricopeptide repeat protein</fullName>
    </recommendedName>
</protein>
<dbReference type="InterPro" id="IPR047780">
    <property type="entry name" value="TssQ-like"/>
</dbReference>
<dbReference type="PROSITE" id="PS51257">
    <property type="entry name" value="PROKAR_LIPOPROTEIN"/>
    <property type="match status" value="1"/>
</dbReference>
<dbReference type="RefSeq" id="WP_124539875.1">
    <property type="nucleotide sequence ID" value="NZ_QUSW01000002.1"/>
</dbReference>
<feature type="signal peptide" evidence="1">
    <location>
        <begin position="1"/>
        <end position="20"/>
    </location>
</feature>
<evidence type="ECO:0000313" key="3">
    <source>
        <dbReference type="Proteomes" id="UP000267464"/>
    </source>
</evidence>
<organism evidence="2 3">
    <name type="scientific">Piscinibacter terrae</name>
    <dbReference type="NCBI Taxonomy" id="2496871"/>
    <lineage>
        <taxon>Bacteria</taxon>
        <taxon>Pseudomonadati</taxon>
        <taxon>Pseudomonadota</taxon>
        <taxon>Betaproteobacteria</taxon>
        <taxon>Burkholderiales</taxon>
        <taxon>Sphaerotilaceae</taxon>
        <taxon>Piscinibacter</taxon>
    </lineage>
</organism>
<evidence type="ECO:0000313" key="2">
    <source>
        <dbReference type="EMBL" id="RQP24968.1"/>
    </source>
</evidence>